<dbReference type="InterPro" id="IPR041667">
    <property type="entry name" value="Cupin_8"/>
</dbReference>
<sequence>MTDTPGLPFAGPVPKRPAGEITALDAGSPLLREPVVITGASELMSEVWRWTPDRLRELIGDEKLDATLPGPDGTFAYEPGRALASRPLPVARFFDDMADPDGPRWCLQQVAVRDRLPVLAERLDYPSCVPPELINAVNLWMAAPGTVTPLHYDDTHNLFAQVSGSKTFYLFPPENLEALYPGPLNTGAQHLSRVDLFQPDLERHPRTGSLAYRSATVQAGEALLLPAFWWHQVASHDVAVSVNFWWRAHVLDVLCPGFMRQLQSTAVQEDLGALAGTFELGGDDPVSGAAELLALLADIGESRAADALARSVLRTAERRAPADARAGALLARYPEPDPRLVSDTVAYLSEGAFSW</sequence>
<accession>A0A919PR02</accession>
<dbReference type="PANTHER" id="PTHR12461">
    <property type="entry name" value="HYPOXIA-INDUCIBLE FACTOR 1 ALPHA INHIBITOR-RELATED"/>
    <property type="match status" value="1"/>
</dbReference>
<proteinExistence type="predicted"/>
<dbReference type="RefSeq" id="WP_203850762.1">
    <property type="nucleotide sequence ID" value="NZ_BAAAVW010000008.1"/>
</dbReference>
<comment type="caution">
    <text evidence="2">The sequence shown here is derived from an EMBL/GenBank/DDBJ whole genome shotgun (WGS) entry which is preliminary data.</text>
</comment>
<protein>
    <recommendedName>
        <fullName evidence="1">JmjC domain-containing protein</fullName>
    </recommendedName>
</protein>
<gene>
    <name evidence="2" type="ORF">Dsi01nite_071070</name>
</gene>
<reference evidence="2" key="1">
    <citation type="submission" date="2021-01" db="EMBL/GenBank/DDBJ databases">
        <title>Whole genome shotgun sequence of Dactylosporangium siamense NBRC 106093.</title>
        <authorList>
            <person name="Komaki H."/>
            <person name="Tamura T."/>
        </authorList>
    </citation>
    <scope>NUCLEOTIDE SEQUENCE</scope>
    <source>
        <strain evidence="2">NBRC 106093</strain>
    </source>
</reference>
<keyword evidence="3" id="KW-1185">Reference proteome</keyword>
<dbReference type="InterPro" id="IPR003347">
    <property type="entry name" value="JmjC_dom"/>
</dbReference>
<dbReference type="Gene3D" id="2.60.120.650">
    <property type="entry name" value="Cupin"/>
    <property type="match status" value="1"/>
</dbReference>
<evidence type="ECO:0000313" key="3">
    <source>
        <dbReference type="Proteomes" id="UP000660611"/>
    </source>
</evidence>
<dbReference type="SMART" id="SM00558">
    <property type="entry name" value="JmjC"/>
    <property type="match status" value="1"/>
</dbReference>
<dbReference type="PROSITE" id="PS51184">
    <property type="entry name" value="JMJC"/>
    <property type="match status" value="1"/>
</dbReference>
<dbReference type="Pfam" id="PF13621">
    <property type="entry name" value="Cupin_8"/>
    <property type="match status" value="1"/>
</dbReference>
<name>A0A919PR02_9ACTN</name>
<dbReference type="Proteomes" id="UP000660611">
    <property type="component" value="Unassembled WGS sequence"/>
</dbReference>
<dbReference type="AlphaFoldDB" id="A0A919PR02"/>
<feature type="domain" description="JmjC" evidence="1">
    <location>
        <begin position="114"/>
        <end position="261"/>
    </location>
</feature>
<dbReference type="SUPFAM" id="SSF51197">
    <property type="entry name" value="Clavaminate synthase-like"/>
    <property type="match status" value="1"/>
</dbReference>
<evidence type="ECO:0000259" key="1">
    <source>
        <dbReference type="PROSITE" id="PS51184"/>
    </source>
</evidence>
<dbReference type="EMBL" id="BONQ01000111">
    <property type="protein sequence ID" value="GIG49066.1"/>
    <property type="molecule type" value="Genomic_DNA"/>
</dbReference>
<evidence type="ECO:0000313" key="2">
    <source>
        <dbReference type="EMBL" id="GIG49066.1"/>
    </source>
</evidence>
<dbReference type="PANTHER" id="PTHR12461:SF105">
    <property type="entry name" value="HYPOXIA-INDUCIBLE FACTOR 1-ALPHA INHIBITOR"/>
    <property type="match status" value="1"/>
</dbReference>
<organism evidence="2 3">
    <name type="scientific">Dactylosporangium siamense</name>
    <dbReference type="NCBI Taxonomy" id="685454"/>
    <lineage>
        <taxon>Bacteria</taxon>
        <taxon>Bacillati</taxon>
        <taxon>Actinomycetota</taxon>
        <taxon>Actinomycetes</taxon>
        <taxon>Micromonosporales</taxon>
        <taxon>Micromonosporaceae</taxon>
        <taxon>Dactylosporangium</taxon>
    </lineage>
</organism>